<dbReference type="EMBL" id="JASGCB010000040">
    <property type="protein sequence ID" value="MDI9261240.1"/>
    <property type="molecule type" value="Genomic_DNA"/>
</dbReference>
<evidence type="ECO:0000256" key="1">
    <source>
        <dbReference type="ARBA" id="ARBA00023015"/>
    </source>
</evidence>
<keyword evidence="8" id="KW-1185">Reference proteome</keyword>
<dbReference type="InterPro" id="IPR007627">
    <property type="entry name" value="RNA_pol_sigma70_r2"/>
</dbReference>
<dbReference type="Gene3D" id="1.10.1740.10">
    <property type="match status" value="1"/>
</dbReference>
<reference evidence="7 8" key="1">
    <citation type="submission" date="2023-04" db="EMBL/GenBank/DDBJ databases">
        <title>A. sendaiensis sub sp. chiapanensis a novel subspecie with specific adaptation in bacterial cell wall isolated from an active volcano.</title>
        <authorList>
            <person name="Alvarez Gutierrez P.E."/>
            <person name="Ortiz Cortes L.Y."/>
        </authorList>
    </citation>
    <scope>NUCLEOTIDE SEQUENCE [LARGE SCALE GENOMIC DNA]</scope>
    <source>
        <strain evidence="7 8">PA2</strain>
    </source>
</reference>
<evidence type="ECO:0000256" key="2">
    <source>
        <dbReference type="ARBA" id="ARBA00023082"/>
    </source>
</evidence>
<dbReference type="RefSeq" id="WP_283204639.1">
    <property type="nucleotide sequence ID" value="NZ_JASGCB010000040.1"/>
</dbReference>
<dbReference type="SUPFAM" id="SSF88659">
    <property type="entry name" value="Sigma3 and sigma4 domains of RNA polymerase sigma factors"/>
    <property type="match status" value="1"/>
</dbReference>
<keyword evidence="2" id="KW-0731">Sigma factor</keyword>
<dbReference type="PANTHER" id="PTHR30385">
    <property type="entry name" value="SIGMA FACTOR F FLAGELLAR"/>
    <property type="match status" value="1"/>
</dbReference>
<evidence type="ECO:0000259" key="5">
    <source>
        <dbReference type="Pfam" id="PF04542"/>
    </source>
</evidence>
<dbReference type="InterPro" id="IPR013325">
    <property type="entry name" value="RNA_pol_sigma_r2"/>
</dbReference>
<evidence type="ECO:0000259" key="6">
    <source>
        <dbReference type="Pfam" id="PF08281"/>
    </source>
</evidence>
<dbReference type="Pfam" id="PF08281">
    <property type="entry name" value="Sigma70_r4_2"/>
    <property type="match status" value="1"/>
</dbReference>
<dbReference type="InterPro" id="IPR036388">
    <property type="entry name" value="WH-like_DNA-bd_sf"/>
</dbReference>
<dbReference type="Pfam" id="PF04542">
    <property type="entry name" value="Sigma70_r2"/>
    <property type="match status" value="1"/>
</dbReference>
<keyword evidence="1" id="KW-0805">Transcription regulation</keyword>
<dbReference type="InterPro" id="IPR013324">
    <property type="entry name" value="RNA_pol_sigma_r3/r4-like"/>
</dbReference>
<evidence type="ECO:0000313" key="8">
    <source>
        <dbReference type="Proteomes" id="UP001529245"/>
    </source>
</evidence>
<dbReference type="NCBIfam" id="TIGR02937">
    <property type="entry name" value="sigma70-ECF"/>
    <property type="match status" value="1"/>
</dbReference>
<sequence length="174" mass="19980">MSEAQRELAAKNIGLVYYIAQRYRYRAERLGIEFDDLVAAGLLALCRAAIFYRPEVGRFVGFAAPTVARAMHRLIQRTGKRPLHRSILLDFEDEEEGDKHVESRDLFHEADWSEVWVRDFLDGLTPQERVIVDLTLAGYSQAEIGRRLGTSQVSVWRGLKRARKKWLAMQEACG</sequence>
<organism evidence="7 8">
    <name type="scientific">Alicyclobacillus sendaiensis PA2</name>
    <dbReference type="NCBI Taxonomy" id="3029425"/>
    <lineage>
        <taxon>Bacteria</taxon>
        <taxon>Bacillati</taxon>
        <taxon>Bacillota</taxon>
        <taxon>Bacilli</taxon>
        <taxon>Bacillales</taxon>
        <taxon>Alicyclobacillaceae</taxon>
        <taxon>Alicyclobacillus</taxon>
    </lineage>
</organism>
<protein>
    <submittedName>
        <fullName evidence="7">Sigma-70 family RNA polymerase sigma factor</fullName>
    </submittedName>
</protein>
<dbReference type="Proteomes" id="UP001529245">
    <property type="component" value="Unassembled WGS sequence"/>
</dbReference>
<comment type="caution">
    <text evidence="7">The sequence shown here is derived from an EMBL/GenBank/DDBJ whole genome shotgun (WGS) entry which is preliminary data.</text>
</comment>
<feature type="domain" description="RNA polymerase sigma factor 70 region 4 type 2" evidence="6">
    <location>
        <begin position="116"/>
        <end position="165"/>
    </location>
</feature>
<gene>
    <name evidence="7" type="ORF">QID03_13835</name>
</gene>
<accession>A0ABT6Y1Z3</accession>
<evidence type="ECO:0000256" key="4">
    <source>
        <dbReference type="ARBA" id="ARBA00023163"/>
    </source>
</evidence>
<keyword evidence="3" id="KW-0238">DNA-binding</keyword>
<dbReference type="Gene3D" id="1.10.10.10">
    <property type="entry name" value="Winged helix-like DNA-binding domain superfamily/Winged helix DNA-binding domain"/>
    <property type="match status" value="1"/>
</dbReference>
<keyword evidence="4" id="KW-0804">Transcription</keyword>
<evidence type="ECO:0000313" key="7">
    <source>
        <dbReference type="EMBL" id="MDI9261240.1"/>
    </source>
</evidence>
<name>A0ABT6Y1Z3_ALISE</name>
<feature type="domain" description="RNA polymerase sigma-70 region 2" evidence="5">
    <location>
        <begin position="10"/>
        <end position="79"/>
    </location>
</feature>
<dbReference type="InterPro" id="IPR013249">
    <property type="entry name" value="RNA_pol_sigma70_r4_t2"/>
</dbReference>
<proteinExistence type="predicted"/>
<dbReference type="InterPro" id="IPR014284">
    <property type="entry name" value="RNA_pol_sigma-70_dom"/>
</dbReference>
<dbReference type="SUPFAM" id="SSF88946">
    <property type="entry name" value="Sigma2 domain of RNA polymerase sigma factors"/>
    <property type="match status" value="1"/>
</dbReference>
<evidence type="ECO:0000256" key="3">
    <source>
        <dbReference type="ARBA" id="ARBA00023125"/>
    </source>
</evidence>